<name>A0A443Q101_9MAGN</name>
<dbReference type="EMBL" id="QPKB01000012">
    <property type="protein sequence ID" value="RWR96699.1"/>
    <property type="molecule type" value="Genomic_DNA"/>
</dbReference>
<evidence type="ECO:0000313" key="2">
    <source>
        <dbReference type="EMBL" id="RWR96699.1"/>
    </source>
</evidence>
<proteinExistence type="predicted"/>
<evidence type="ECO:0000256" key="1">
    <source>
        <dbReference type="SAM" id="MobiDB-lite"/>
    </source>
</evidence>
<feature type="region of interest" description="Disordered" evidence="1">
    <location>
        <begin position="1"/>
        <end position="54"/>
    </location>
</feature>
<reference evidence="2 3" key="1">
    <citation type="journal article" date="2019" name="Nat. Plants">
        <title>Stout camphor tree genome fills gaps in understanding of flowering plant genome evolution.</title>
        <authorList>
            <person name="Chaw S.M."/>
            <person name="Liu Y.C."/>
            <person name="Wu Y.W."/>
            <person name="Wang H.Y."/>
            <person name="Lin C.I."/>
            <person name="Wu C.S."/>
            <person name="Ke H.M."/>
            <person name="Chang L.Y."/>
            <person name="Hsu C.Y."/>
            <person name="Yang H.T."/>
            <person name="Sudianto E."/>
            <person name="Hsu M.H."/>
            <person name="Wu K.P."/>
            <person name="Wang L.N."/>
            <person name="Leebens-Mack J.H."/>
            <person name="Tsai I.J."/>
        </authorList>
    </citation>
    <scope>NUCLEOTIDE SEQUENCE [LARGE SCALE GENOMIC DNA]</scope>
    <source>
        <strain evidence="3">cv. Chaw 1501</strain>
        <tissue evidence="2">Young leaves</tissue>
    </source>
</reference>
<protein>
    <submittedName>
        <fullName evidence="2">Uncharacterized protein</fullName>
    </submittedName>
</protein>
<dbReference type="Proteomes" id="UP000283530">
    <property type="component" value="Unassembled WGS sequence"/>
</dbReference>
<sequence length="162" mass="17906">MLENPSDSTNDKRYAPPSQRNRVLSRRKSGGDRFERGNYSFGNDGEKSQFTSSRNVPVVEHVEAGSTNLNENPGPRLVRLDGCSTSVAAQIMNDRWAAAMHSYNDASIDLSERPVMYSGASGSAWVHTKLPPQMDFLGELRRAMRSANASGRRMQQIAADKT</sequence>
<dbReference type="PANTHER" id="PTHR36032:SF1">
    <property type="entry name" value="PHOSPHOPANTOTHENATE--CYSTEINE LIGASE 2"/>
    <property type="match status" value="1"/>
</dbReference>
<keyword evidence="3" id="KW-1185">Reference proteome</keyword>
<accession>A0A443Q101</accession>
<dbReference type="AlphaFoldDB" id="A0A443Q101"/>
<dbReference type="PANTHER" id="PTHR36032">
    <property type="entry name" value="PHOSPHOPANTOTHENATE--CYSTEINE LIGASE 2"/>
    <property type="match status" value="1"/>
</dbReference>
<gene>
    <name evidence="2" type="ORF">CKAN_02609700</name>
</gene>
<organism evidence="2 3">
    <name type="scientific">Cinnamomum micranthum f. kanehirae</name>
    <dbReference type="NCBI Taxonomy" id="337451"/>
    <lineage>
        <taxon>Eukaryota</taxon>
        <taxon>Viridiplantae</taxon>
        <taxon>Streptophyta</taxon>
        <taxon>Embryophyta</taxon>
        <taxon>Tracheophyta</taxon>
        <taxon>Spermatophyta</taxon>
        <taxon>Magnoliopsida</taxon>
        <taxon>Magnoliidae</taxon>
        <taxon>Laurales</taxon>
        <taxon>Lauraceae</taxon>
        <taxon>Cinnamomum</taxon>
    </lineage>
</organism>
<dbReference type="OrthoDB" id="1869053at2759"/>
<comment type="caution">
    <text evidence="2">The sequence shown here is derived from an EMBL/GenBank/DDBJ whole genome shotgun (WGS) entry which is preliminary data.</text>
</comment>
<evidence type="ECO:0000313" key="3">
    <source>
        <dbReference type="Proteomes" id="UP000283530"/>
    </source>
</evidence>